<protein>
    <submittedName>
        <fullName evidence="12">Neprilysin-11</fullName>
    </submittedName>
</protein>
<dbReference type="InterPro" id="IPR024079">
    <property type="entry name" value="MetalloPept_cat_dom_sf"/>
</dbReference>
<keyword evidence="9" id="KW-1133">Transmembrane helix</keyword>
<organism evidence="12 13">
    <name type="scientific">Amphibalanus amphitrite</name>
    <name type="common">Striped barnacle</name>
    <name type="synonym">Balanus amphitrite</name>
    <dbReference type="NCBI Taxonomy" id="1232801"/>
    <lineage>
        <taxon>Eukaryota</taxon>
        <taxon>Metazoa</taxon>
        <taxon>Ecdysozoa</taxon>
        <taxon>Arthropoda</taxon>
        <taxon>Crustacea</taxon>
        <taxon>Multicrustacea</taxon>
        <taxon>Cirripedia</taxon>
        <taxon>Thoracica</taxon>
        <taxon>Thoracicalcarea</taxon>
        <taxon>Balanomorpha</taxon>
        <taxon>Balanoidea</taxon>
        <taxon>Balanidae</taxon>
        <taxon>Amphibalaninae</taxon>
        <taxon>Amphibalanus</taxon>
    </lineage>
</organism>
<dbReference type="PANTHER" id="PTHR11733">
    <property type="entry name" value="ZINC METALLOPROTEASE FAMILY M13 NEPRILYSIN-RELATED"/>
    <property type="match status" value="1"/>
</dbReference>
<dbReference type="InterPro" id="IPR018497">
    <property type="entry name" value="Peptidase_M13_C"/>
</dbReference>
<comment type="cofactor">
    <cofactor evidence="1">
        <name>Zn(2+)</name>
        <dbReference type="ChEBI" id="CHEBI:29105"/>
    </cofactor>
</comment>
<dbReference type="GO" id="GO:0016485">
    <property type="term" value="P:protein processing"/>
    <property type="evidence" value="ECO:0007669"/>
    <property type="project" value="TreeGrafter"/>
</dbReference>
<comment type="similarity">
    <text evidence="2">Belongs to the peptidase M13 family.</text>
</comment>
<evidence type="ECO:0000313" key="13">
    <source>
        <dbReference type="Proteomes" id="UP000440578"/>
    </source>
</evidence>
<evidence type="ECO:0000256" key="9">
    <source>
        <dbReference type="SAM" id="Phobius"/>
    </source>
</evidence>
<dbReference type="OrthoDB" id="7701039at2759"/>
<dbReference type="InterPro" id="IPR008753">
    <property type="entry name" value="Peptidase_M13_N"/>
</dbReference>
<dbReference type="SUPFAM" id="SSF55486">
    <property type="entry name" value="Metalloproteases ('zincins'), catalytic domain"/>
    <property type="match status" value="1"/>
</dbReference>
<gene>
    <name evidence="12" type="primary">nep-11_0</name>
    <name evidence="12" type="ORF">FJT64_010613</name>
</gene>
<dbReference type="EMBL" id="VIIS01001895">
    <property type="protein sequence ID" value="KAF0291268.1"/>
    <property type="molecule type" value="Genomic_DNA"/>
</dbReference>
<feature type="domain" description="Peptidase M13 N-terminal" evidence="11">
    <location>
        <begin position="151"/>
        <end position="536"/>
    </location>
</feature>
<dbReference type="InterPro" id="IPR042089">
    <property type="entry name" value="Peptidase_M13_dom_2"/>
</dbReference>
<evidence type="ECO:0000313" key="12">
    <source>
        <dbReference type="EMBL" id="KAF0291268.1"/>
    </source>
</evidence>
<feature type="region of interest" description="Disordered" evidence="8">
    <location>
        <begin position="18"/>
        <end position="58"/>
    </location>
</feature>
<evidence type="ECO:0000256" key="8">
    <source>
        <dbReference type="SAM" id="MobiDB-lite"/>
    </source>
</evidence>
<keyword evidence="3" id="KW-0645">Protease</keyword>
<feature type="compositionally biased region" description="Low complexity" evidence="8">
    <location>
        <begin position="42"/>
        <end position="54"/>
    </location>
</feature>
<dbReference type="InterPro" id="IPR000718">
    <property type="entry name" value="Peptidase_M13"/>
</dbReference>
<sequence length="842" mass="94001">MPSEPAAVVAGYVAEGANGSASVDRSPAGPERARPEPEPEGADPAPADPGVPADNLRIVSREPRRMGRGCPPECRLSRDRLKHLTGVLVCLVLDLVAVVIGLFVWYGDRAPVVPAPLTSSQRAPAPRVCDQPGCVLRAAETILFLNHSADPCTNFYNYACGGFSTAHPTDTLRPFGVRDVLERRTADRLLVLLRREQYFNTSTSSAVAKAKVFFTTCMSSYEEGENKVLKLVDLLTRLGGLDLFGTWTIKRRKTRAVVFYPEETQFDFNDVLGNTTALHPEHAFFGMVYDHEQNLLVLSLPRLAMGFVESVTKPGSVMNDQLTSRLRTHLRVVFAHLEQDSHGATQERSCGKDCINPMVEDILAVQDALAVLRPDLSAERAAAEVTVSLPLLQDLVPQIDWRRLLDGRYGAGVVPDSVTVRVPSTGYMAGIGRIIDDTRYQRLYHFLVEELDHEFQLKPLQSREQQCLSLLERHMEPALRALLISAHFGQKSVPVARQMIDHARGPLLDSFDWMTDHSRHVSKKLLDSINVDFGEPHMIVGPVDSYYSSLRFNIYSSSFFGNLRELYGFTRPVRVSWSPLSAAGPPLESTDIRYDIDRQTLTVPFGALQLPWFDASLPAPLNAAALGSLVYETLAVPFLLVHLALNETFNWDPPTLRRLDEMVSCLEEAVQLQPIVQNYRLALASSTVESTRYHFMNLSSEITPETAGFLFLREYFAYHLSHRLYREYSQHWPTVALPGLHLNSSEQTFYLAYAQARCRNGSPDRQELYMLGEVTWLPAELAVNSLVHGDPEFRSAFQCGDRRVEENAARDIASCRLFKWPEDDDGNASASPPVMGEMMGPD</sequence>
<feature type="domain" description="Peptidase M13 C-terminal" evidence="10">
    <location>
        <begin position="594"/>
        <end position="800"/>
    </location>
</feature>
<dbReference type="AlphaFoldDB" id="A0A6A4VLU2"/>
<reference evidence="12 13" key="1">
    <citation type="submission" date="2019-07" db="EMBL/GenBank/DDBJ databases">
        <title>Draft genome assembly of a fouling barnacle, Amphibalanus amphitrite (Darwin, 1854): The first reference genome for Thecostraca.</title>
        <authorList>
            <person name="Kim W."/>
        </authorList>
    </citation>
    <scope>NUCLEOTIDE SEQUENCE [LARGE SCALE GENOMIC DNA]</scope>
    <source>
        <strain evidence="12">SNU_AA5</strain>
        <tissue evidence="12">Soma without cirri and trophi</tissue>
    </source>
</reference>
<dbReference type="GO" id="GO:0004222">
    <property type="term" value="F:metalloendopeptidase activity"/>
    <property type="evidence" value="ECO:0007669"/>
    <property type="project" value="InterPro"/>
</dbReference>
<evidence type="ECO:0000256" key="5">
    <source>
        <dbReference type="ARBA" id="ARBA00022801"/>
    </source>
</evidence>
<proteinExistence type="inferred from homology"/>
<evidence type="ECO:0000256" key="2">
    <source>
        <dbReference type="ARBA" id="ARBA00007357"/>
    </source>
</evidence>
<keyword evidence="4" id="KW-0479">Metal-binding</keyword>
<dbReference type="PROSITE" id="PS51885">
    <property type="entry name" value="NEPRILYSIN"/>
    <property type="match status" value="1"/>
</dbReference>
<evidence type="ECO:0000256" key="6">
    <source>
        <dbReference type="ARBA" id="ARBA00022833"/>
    </source>
</evidence>
<keyword evidence="6" id="KW-0862">Zinc</keyword>
<keyword evidence="5" id="KW-0378">Hydrolase</keyword>
<evidence type="ECO:0000259" key="10">
    <source>
        <dbReference type="Pfam" id="PF01431"/>
    </source>
</evidence>
<comment type="caution">
    <text evidence="12">The sequence shown here is derived from an EMBL/GenBank/DDBJ whole genome shotgun (WGS) entry which is preliminary data.</text>
</comment>
<accession>A0A6A4VLU2</accession>
<dbReference type="GO" id="GO:0005886">
    <property type="term" value="C:plasma membrane"/>
    <property type="evidence" value="ECO:0007669"/>
    <property type="project" value="TreeGrafter"/>
</dbReference>
<dbReference type="Proteomes" id="UP000440578">
    <property type="component" value="Unassembled WGS sequence"/>
</dbReference>
<dbReference type="PANTHER" id="PTHR11733:SF237">
    <property type="entry name" value="NEPRILYSIN-LIKE 4"/>
    <property type="match status" value="1"/>
</dbReference>
<evidence type="ECO:0000256" key="1">
    <source>
        <dbReference type="ARBA" id="ARBA00001947"/>
    </source>
</evidence>
<dbReference type="Pfam" id="PF05649">
    <property type="entry name" value="Peptidase_M13_N"/>
    <property type="match status" value="1"/>
</dbReference>
<keyword evidence="7" id="KW-0482">Metalloprotease</keyword>
<evidence type="ECO:0000256" key="4">
    <source>
        <dbReference type="ARBA" id="ARBA00022723"/>
    </source>
</evidence>
<evidence type="ECO:0000259" key="11">
    <source>
        <dbReference type="Pfam" id="PF05649"/>
    </source>
</evidence>
<name>A0A6A4VLU2_AMPAM</name>
<dbReference type="GO" id="GO:0046872">
    <property type="term" value="F:metal ion binding"/>
    <property type="evidence" value="ECO:0007669"/>
    <property type="project" value="UniProtKB-KW"/>
</dbReference>
<keyword evidence="9" id="KW-0472">Membrane</keyword>
<evidence type="ECO:0000256" key="3">
    <source>
        <dbReference type="ARBA" id="ARBA00022670"/>
    </source>
</evidence>
<keyword evidence="13" id="KW-1185">Reference proteome</keyword>
<evidence type="ECO:0000256" key="7">
    <source>
        <dbReference type="ARBA" id="ARBA00023049"/>
    </source>
</evidence>
<dbReference type="Gene3D" id="1.10.1380.10">
    <property type="entry name" value="Neutral endopeptidase , domain2"/>
    <property type="match status" value="1"/>
</dbReference>
<dbReference type="Gene3D" id="3.40.390.10">
    <property type="entry name" value="Collagenase (Catalytic Domain)"/>
    <property type="match status" value="1"/>
</dbReference>
<keyword evidence="9" id="KW-0812">Transmembrane</keyword>
<dbReference type="Pfam" id="PF01431">
    <property type="entry name" value="Peptidase_M13"/>
    <property type="match status" value="1"/>
</dbReference>
<feature type="transmembrane region" description="Helical" evidence="9">
    <location>
        <begin position="84"/>
        <end position="106"/>
    </location>
</feature>